<name>A0A0D2EQF2_9EURO</name>
<proteinExistence type="predicted"/>
<dbReference type="InterPro" id="IPR050358">
    <property type="entry name" value="RSE1/DDB1/CFT1"/>
</dbReference>
<dbReference type="RefSeq" id="XP_013310559.1">
    <property type="nucleotide sequence ID" value="XM_013455105.1"/>
</dbReference>
<dbReference type="EMBL" id="KN847323">
    <property type="protein sequence ID" value="KIW49974.1"/>
    <property type="molecule type" value="Genomic_DNA"/>
</dbReference>
<dbReference type="PANTHER" id="PTHR10644">
    <property type="entry name" value="DNA REPAIR/RNA PROCESSING CPSF FAMILY"/>
    <property type="match status" value="1"/>
</dbReference>
<gene>
    <name evidence="3" type="ORF">PV05_11602</name>
</gene>
<dbReference type="SUPFAM" id="SSF69322">
    <property type="entry name" value="Tricorn protease domain 2"/>
    <property type="match status" value="1"/>
</dbReference>
<dbReference type="InterPro" id="IPR015943">
    <property type="entry name" value="WD40/YVTN_repeat-like_dom_sf"/>
</dbReference>
<organism evidence="3 4">
    <name type="scientific">Exophiala xenobiotica</name>
    <dbReference type="NCBI Taxonomy" id="348802"/>
    <lineage>
        <taxon>Eukaryota</taxon>
        <taxon>Fungi</taxon>
        <taxon>Dikarya</taxon>
        <taxon>Ascomycota</taxon>
        <taxon>Pezizomycotina</taxon>
        <taxon>Eurotiomycetes</taxon>
        <taxon>Chaetothyriomycetidae</taxon>
        <taxon>Chaetothyriales</taxon>
        <taxon>Herpotrichiellaceae</taxon>
        <taxon>Exophiala</taxon>
    </lineage>
</organism>
<dbReference type="Pfam" id="PF10433">
    <property type="entry name" value="Beta-prop_RSE1_1st"/>
    <property type="match status" value="1"/>
</dbReference>
<feature type="compositionally biased region" description="Polar residues" evidence="1">
    <location>
        <begin position="1"/>
        <end position="16"/>
    </location>
</feature>
<dbReference type="HOGENOM" id="CLU_003539_0_0_1"/>
<evidence type="ECO:0000256" key="1">
    <source>
        <dbReference type="SAM" id="MobiDB-lite"/>
    </source>
</evidence>
<dbReference type="OrthoDB" id="20774at2759"/>
<dbReference type="STRING" id="348802.A0A0D2EQF2"/>
<accession>A0A0D2EQF2</accession>
<reference evidence="3 4" key="1">
    <citation type="submission" date="2015-01" db="EMBL/GenBank/DDBJ databases">
        <title>The Genome Sequence of Exophiala xenobiotica CBS118157.</title>
        <authorList>
            <consortium name="The Broad Institute Genomics Platform"/>
            <person name="Cuomo C."/>
            <person name="de Hoog S."/>
            <person name="Gorbushina A."/>
            <person name="Stielow B."/>
            <person name="Teixiera M."/>
            <person name="Abouelleil A."/>
            <person name="Chapman S.B."/>
            <person name="Priest M."/>
            <person name="Young S.K."/>
            <person name="Wortman J."/>
            <person name="Nusbaum C."/>
            <person name="Birren B."/>
        </authorList>
    </citation>
    <scope>NUCLEOTIDE SEQUENCE [LARGE SCALE GENOMIC DNA]</scope>
    <source>
        <strain evidence="3 4">CBS 118157</strain>
    </source>
</reference>
<evidence type="ECO:0000259" key="2">
    <source>
        <dbReference type="Pfam" id="PF10433"/>
    </source>
</evidence>
<evidence type="ECO:0000313" key="4">
    <source>
        <dbReference type="Proteomes" id="UP000054342"/>
    </source>
</evidence>
<evidence type="ECO:0000313" key="3">
    <source>
        <dbReference type="EMBL" id="KIW49974.1"/>
    </source>
</evidence>
<feature type="region of interest" description="Disordered" evidence="1">
    <location>
        <begin position="1"/>
        <end position="25"/>
    </location>
</feature>
<keyword evidence="4" id="KW-1185">Reference proteome</keyword>
<feature type="domain" description="RSE1/DDB1/CPSF1 first beta-propeller" evidence="2">
    <location>
        <begin position="36"/>
        <end position="459"/>
    </location>
</feature>
<sequence>MSGMNGSKRVNSPKVDSTQRRKRTGILSRTLNSSSSIRWILPARIRSPSKEDVVFVGATFVQLHEFNETGQLVNTTAKLDFGTQITDAKVISADVEVIPTVDAILKQERDQEYYNIRGEPVGDTDPAQILVLVTVDNDLIYVYAREDGSGDVKLIFAKRPLLRGAGLPSSQCRYVAVDSQYTPLQSPPDGGPLIKLRSRALAVASPAGYFGIFKLRPVDEIRSEIDGWDPLKHGSFRPSDEQRFIQVNGDILTMTFLPSPESDPERVVLLLLAYCGEEIQTTHQYLYSWDTRSPLQTIRPMPSSGRALVEPRLPSMLIPSARPYSFMVVMETGVSYYENVHTSNTKRIHCPFGQKAAGSFEWVQWAKPRRHNAYKEKRDDIVLVREDGLLQYFQIEKASSAKFNLNWTIGRLGIRVDTAFCMLAGPPGKGGDIFIVGGSMTDGGVFHVSARGSPECTQVIESICPLRDMILGPSGIEPDGPWSQESPDRLYACCSRGHGPGSLFHIRYGLEAQVGWTVPFPDASFIDRMWTLELPDQTELLVLGSQPTQTTMVAFELDTQELSFTNSESHPGFDFENQTLAAAVLDQRFIIQITTGSVNLMPTGRDAPLSEFFHIKGELHQAALFEEDRMLVTASKGASGYDICLAAILTSADGGAQVRPATPTHLTDVPTALCCLKLQNSCIVLIGTDSAKILGYTISRDLSMELAFQYEVQDFDARIEGSAISSLVALQQSIDGPVLVLCGLRYGIMLCLELRLETGSLDVTFDDMYKLGSTSVHIFEETVFSTHSKASSALVLCQAEVRRVTLHCNASMVDYTLSSLWITNHSEPSAQFTINALHRVPKLSSPHQDPGGLLVCATEDELLFCSLIAQEQGVTRRTPVDGAPRHVLYSDYLQKFVVAFENTHLLTGLSRTKQPGGSHSRGRLQVQASGNKDSVPPRKLQQVGLQIIEPSMEASLDERLTIIVTEETNESVNALIHWAPTDGQHHYEWFVLALEQKEPGFPQCSGRVVCVNAKNLSKGVPDSNPKVAFRSPDRPVTAICAYKMSSLLIAVGTELHLHHLDFATRKWKTLSKHPLPSHAKRISCQGSLIFVATALHSLFVLVERDNKLFQHKSDNKARSTMDVVPFDGTSAIFSAWNAGTTDIMAFSGFRKDGEEEPYPLFHANLPLLVDNLLLSPSSGSKGQRHRFYASASDGTIFHLSLLDENEWELLHFLEQTSYLDKKSIKAVPIVKNDVDGDDVVIRPPGIRLTDMHVRGDRLLMMIEEGPYNLRNVLKGETLETFNDLAYEVLGAKMNRVEAVAVWLRKLLRYPSRSTPRT</sequence>
<dbReference type="GO" id="GO:0006397">
    <property type="term" value="P:mRNA processing"/>
    <property type="evidence" value="ECO:0007669"/>
    <property type="project" value="UniProtKB-KW"/>
</dbReference>
<dbReference type="Proteomes" id="UP000054342">
    <property type="component" value="Unassembled WGS sequence"/>
</dbReference>
<feature type="region of interest" description="Disordered" evidence="1">
    <location>
        <begin position="909"/>
        <end position="937"/>
    </location>
</feature>
<protein>
    <recommendedName>
        <fullName evidence="2">RSE1/DDB1/CPSF1 first beta-propeller domain-containing protein</fullName>
    </recommendedName>
</protein>
<dbReference type="GeneID" id="25333510"/>
<dbReference type="Gene3D" id="2.130.10.10">
    <property type="entry name" value="YVTN repeat-like/Quinoprotein amine dehydrogenase"/>
    <property type="match status" value="1"/>
</dbReference>
<dbReference type="InterPro" id="IPR018846">
    <property type="entry name" value="Beta-prop_RSE1/DDB1/CPSF1_1st"/>
</dbReference>